<dbReference type="GO" id="GO:0006094">
    <property type="term" value="P:gluconeogenesis"/>
    <property type="evidence" value="ECO:0007669"/>
    <property type="project" value="UniProtKB-KW"/>
</dbReference>
<comment type="catalytic activity">
    <reaction evidence="12 13">
        <text>L-serine = pyruvate + NH4(+)</text>
        <dbReference type="Rhea" id="RHEA:19169"/>
        <dbReference type="ChEBI" id="CHEBI:15361"/>
        <dbReference type="ChEBI" id="CHEBI:28938"/>
        <dbReference type="ChEBI" id="CHEBI:33384"/>
        <dbReference type="EC" id="4.3.1.17"/>
    </reaction>
</comment>
<dbReference type="NCBIfam" id="TIGR00720">
    <property type="entry name" value="sda_mono"/>
    <property type="match status" value="1"/>
</dbReference>
<evidence type="ECO:0000256" key="3">
    <source>
        <dbReference type="ARBA" id="ARBA00008636"/>
    </source>
</evidence>
<evidence type="ECO:0000256" key="2">
    <source>
        <dbReference type="ARBA" id="ARBA00004742"/>
    </source>
</evidence>
<accession>A0A3G9IUE7</accession>
<comment type="pathway">
    <text evidence="2">Carbohydrate biosynthesis; gluconeogenesis.</text>
</comment>
<evidence type="ECO:0000256" key="1">
    <source>
        <dbReference type="ARBA" id="ARBA00001966"/>
    </source>
</evidence>
<keyword evidence="10 13" id="KW-0411">Iron-sulfur</keyword>
<protein>
    <recommendedName>
        <fullName evidence="5 13">L-serine dehydratase</fullName>
        <ecNumber evidence="4 13">4.3.1.17</ecNumber>
    </recommendedName>
</protein>
<feature type="domain" description="Serine dehydratase beta chain" evidence="15">
    <location>
        <begin position="1"/>
        <end position="134"/>
    </location>
</feature>
<keyword evidence="9 13" id="KW-0408">Iron</keyword>
<dbReference type="Proteomes" id="UP000271573">
    <property type="component" value="Chromosome"/>
</dbReference>
<keyword evidence="7 13" id="KW-0004">4Fe-4S</keyword>
<evidence type="ECO:0000256" key="12">
    <source>
        <dbReference type="ARBA" id="ARBA00049406"/>
    </source>
</evidence>
<dbReference type="FunFam" id="3.30.1330.90:FF:000001">
    <property type="entry name" value="L-serine ammonia-lyase 1"/>
    <property type="match status" value="1"/>
</dbReference>
<sequence length="433" mass="45980">MRAAKRFVDGLASAGQLADVRRVRAELFGSLGATGHGHGSPKAVVLGLEGEDPATVDTELADARLDGIRAAHSLHLAGEHRIDFDFDEDLIMHRRRTLPAHPNGMTFAAYDADGVELRHRTYYSVGGGFVVDENAAGADRIVVDETPLRYPFTTGAELLAICARENLSVSDVMLANELAWRTEEEIRAGMLNLWAVMTACVERGFHREGVLPGGLQVPRRAPGMYRDLSARWTTDPLHVMDWVNAFALAVNEENASGGRIVTAPTNGAAGIIPAVLHYYVRFVPGANEDGIVRYLLTAAAVGILFKINASISGAEVGCQGEVGSACSMAAGGLAEILGGTPAQVENAAEVGIEHNLGLTCDPVGGLVQIPCIERNAMASMKAINAARMAINGDGSHKVSLDKAIKTMRETGADMKTKYKETARGGLAVNVIEC</sequence>
<gene>
    <name evidence="16" type="primary">sdaA</name>
    <name evidence="16" type="ORF">Back2_01000</name>
</gene>
<evidence type="ECO:0000259" key="15">
    <source>
        <dbReference type="Pfam" id="PF03315"/>
    </source>
</evidence>
<keyword evidence="17" id="KW-1185">Reference proteome</keyword>
<evidence type="ECO:0000256" key="11">
    <source>
        <dbReference type="ARBA" id="ARBA00023239"/>
    </source>
</evidence>
<evidence type="ECO:0000259" key="14">
    <source>
        <dbReference type="Pfam" id="PF03313"/>
    </source>
</evidence>
<dbReference type="EC" id="4.3.1.17" evidence="4 13"/>
<dbReference type="AlphaFoldDB" id="A0A3G9IUE7"/>
<reference evidence="16 17" key="1">
    <citation type="submission" date="2018-11" db="EMBL/GenBank/DDBJ databases">
        <title>Complete genome sequence of Nocardioides baekrokdamisoli strain KCTC 39748.</title>
        <authorList>
            <person name="Kang S.W."/>
            <person name="Lee K.C."/>
            <person name="Kim K.K."/>
            <person name="Kim J.S."/>
            <person name="Kim D.S."/>
            <person name="Ko S.H."/>
            <person name="Yang S.H."/>
            <person name="Shin Y.K."/>
            <person name="Lee J.S."/>
        </authorList>
    </citation>
    <scope>NUCLEOTIDE SEQUENCE [LARGE SCALE GENOMIC DNA]</scope>
    <source>
        <strain evidence="16 17">KCTC 39748</strain>
    </source>
</reference>
<dbReference type="GO" id="GO:0003941">
    <property type="term" value="F:L-serine ammonia-lyase activity"/>
    <property type="evidence" value="ECO:0007669"/>
    <property type="project" value="UniProtKB-UniRule"/>
</dbReference>
<evidence type="ECO:0000256" key="4">
    <source>
        <dbReference type="ARBA" id="ARBA00012093"/>
    </source>
</evidence>
<proteinExistence type="inferred from homology"/>
<feature type="domain" description="Serine dehydratase-like alpha subunit" evidence="14">
    <location>
        <begin position="165"/>
        <end position="427"/>
    </location>
</feature>
<evidence type="ECO:0000256" key="6">
    <source>
        <dbReference type="ARBA" id="ARBA00022432"/>
    </source>
</evidence>
<dbReference type="Pfam" id="PF03315">
    <property type="entry name" value="SDH_beta"/>
    <property type="match status" value="1"/>
</dbReference>
<dbReference type="InterPro" id="IPR029009">
    <property type="entry name" value="ASB_dom_sf"/>
</dbReference>
<dbReference type="InterPro" id="IPR004644">
    <property type="entry name" value="Fe-S_L-Ser_mono"/>
</dbReference>
<evidence type="ECO:0000256" key="9">
    <source>
        <dbReference type="ARBA" id="ARBA00023004"/>
    </source>
</evidence>
<evidence type="ECO:0000256" key="5">
    <source>
        <dbReference type="ARBA" id="ARBA00018995"/>
    </source>
</evidence>
<organism evidence="16 17">
    <name type="scientific">Nocardioides baekrokdamisoli</name>
    <dbReference type="NCBI Taxonomy" id="1804624"/>
    <lineage>
        <taxon>Bacteria</taxon>
        <taxon>Bacillati</taxon>
        <taxon>Actinomycetota</taxon>
        <taxon>Actinomycetes</taxon>
        <taxon>Propionibacteriales</taxon>
        <taxon>Nocardioidaceae</taxon>
        <taxon>Nocardioides</taxon>
    </lineage>
</organism>
<keyword evidence="11 13" id="KW-0456">Lyase</keyword>
<evidence type="ECO:0000256" key="10">
    <source>
        <dbReference type="ARBA" id="ARBA00023014"/>
    </source>
</evidence>
<keyword evidence="6 13" id="KW-0312">Gluconeogenesis</keyword>
<comment type="similarity">
    <text evidence="3 13">Belongs to the iron-sulfur dependent L-serine dehydratase family.</text>
</comment>
<dbReference type="PANTHER" id="PTHR30182:SF1">
    <property type="entry name" value="L-SERINE DEHYDRATASE 1"/>
    <property type="match status" value="1"/>
</dbReference>
<comment type="cofactor">
    <cofactor evidence="1 13">
        <name>[4Fe-4S] cluster</name>
        <dbReference type="ChEBI" id="CHEBI:49883"/>
    </cofactor>
</comment>
<dbReference type="InterPro" id="IPR005131">
    <property type="entry name" value="Ser_deHydtase_bsu"/>
</dbReference>
<evidence type="ECO:0000256" key="8">
    <source>
        <dbReference type="ARBA" id="ARBA00022723"/>
    </source>
</evidence>
<evidence type="ECO:0000256" key="7">
    <source>
        <dbReference type="ARBA" id="ARBA00022485"/>
    </source>
</evidence>
<dbReference type="EMBL" id="AP019307">
    <property type="protein sequence ID" value="BBH15813.1"/>
    <property type="molecule type" value="Genomic_DNA"/>
</dbReference>
<keyword evidence="8 13" id="KW-0479">Metal-binding</keyword>
<dbReference type="KEGG" id="nbe:Back2_01000"/>
<name>A0A3G9IUE7_9ACTN</name>
<evidence type="ECO:0000313" key="16">
    <source>
        <dbReference type="EMBL" id="BBH15813.1"/>
    </source>
</evidence>
<dbReference type="SUPFAM" id="SSF143548">
    <property type="entry name" value="Serine metabolism enzymes domain"/>
    <property type="match status" value="1"/>
</dbReference>
<dbReference type="InterPro" id="IPR051318">
    <property type="entry name" value="Fe-S_L-Ser"/>
</dbReference>
<dbReference type="GO" id="GO:0046872">
    <property type="term" value="F:metal ion binding"/>
    <property type="evidence" value="ECO:0007669"/>
    <property type="project" value="UniProtKB-KW"/>
</dbReference>
<evidence type="ECO:0000256" key="13">
    <source>
        <dbReference type="RuleBase" id="RU366059"/>
    </source>
</evidence>
<dbReference type="Pfam" id="PF03313">
    <property type="entry name" value="SDH_alpha"/>
    <property type="match status" value="1"/>
</dbReference>
<dbReference type="GO" id="GO:0051539">
    <property type="term" value="F:4 iron, 4 sulfur cluster binding"/>
    <property type="evidence" value="ECO:0007669"/>
    <property type="project" value="UniProtKB-UniRule"/>
</dbReference>
<dbReference type="InterPro" id="IPR005130">
    <property type="entry name" value="Ser_deHydtase-like_asu"/>
</dbReference>
<evidence type="ECO:0000313" key="17">
    <source>
        <dbReference type="Proteomes" id="UP000271573"/>
    </source>
</evidence>
<dbReference type="PANTHER" id="PTHR30182">
    <property type="entry name" value="L-SERINE DEHYDRATASE"/>
    <property type="match status" value="1"/>
</dbReference>
<dbReference type="Gene3D" id="3.30.1330.90">
    <property type="entry name" value="D-3-phosphoglycerate dehydrogenase, domain 3"/>
    <property type="match status" value="1"/>
</dbReference>